<keyword evidence="5" id="KW-1185">Reference proteome</keyword>
<feature type="region of interest" description="Disordered" evidence="1">
    <location>
        <begin position="131"/>
        <end position="154"/>
    </location>
</feature>
<dbReference type="Proteomes" id="UP001151234">
    <property type="component" value="Unassembled WGS sequence"/>
</dbReference>
<dbReference type="AlphaFoldDB" id="A0A9X3ULC8"/>
<dbReference type="EMBL" id="JAPJZI010000001">
    <property type="protein sequence ID" value="MDA5400502.1"/>
    <property type="molecule type" value="Genomic_DNA"/>
</dbReference>
<sequence length="564" mass="61123">MPGRSNAAETGPWKVFIDNAYTRAQDVFVYLLFEAHQIALVEQADPAALRQVVCFGSNGPTSEAVQQALIASGHLTGEADGKFGRLSLMALTAFQKAVLGPAEADGICGPKTAAALGVNLPLLDGANALDPVKDSAEKSDVSREDLPDETDLDQGEIDRLRDLVSLLFGASPRSPSSDQSPSSQTDPGPERLSRRTFFDGVRQSLFSGSLSQSQVEGIDDVLDVWEREYSDEDPRWLAYILATIYHETGRRMVPVREGFATSDAGARRAVAKLFADGRISRDYAEPVGGISYFGRGRVQVTHLDNYRRLSVRFDRDFVNNPGLLLEPRIDAEVAVTGHVEGLWTGRKLSDFIDGNRCDYVEARRIVNRLDKASKIAAYARSFETAVRGAVAAGADKEDHRIPQHEAPKPGGDDMNIDADRISGRLERLERILAIFGAGKTEPVDKDIPPELENFEAIRQLLIKQGVLKPELTTVNGALGTFIGRLLDGKKTAIGLIGSVATAIIGQSQGDSILGQIVNGVLKGIPLLSGMSGPMLPIFLGLIIWGVLGKFDKWRRQPMATPPAD</sequence>
<keyword evidence="2" id="KW-0472">Membrane</keyword>
<dbReference type="InterPro" id="IPR036366">
    <property type="entry name" value="PGBDSf"/>
</dbReference>
<feature type="domain" description="Peptidoglycan binding-like" evidence="3">
    <location>
        <begin position="59"/>
        <end position="116"/>
    </location>
</feature>
<feature type="region of interest" description="Disordered" evidence="1">
    <location>
        <begin position="393"/>
        <end position="416"/>
    </location>
</feature>
<proteinExistence type="predicted"/>
<evidence type="ECO:0000313" key="5">
    <source>
        <dbReference type="Proteomes" id="UP001151234"/>
    </source>
</evidence>
<evidence type="ECO:0000313" key="4">
    <source>
        <dbReference type="EMBL" id="MDA5400502.1"/>
    </source>
</evidence>
<evidence type="ECO:0000256" key="1">
    <source>
        <dbReference type="SAM" id="MobiDB-lite"/>
    </source>
</evidence>
<keyword evidence="2" id="KW-1133">Transmembrane helix</keyword>
<dbReference type="InterPro" id="IPR023346">
    <property type="entry name" value="Lysozyme-like_dom_sf"/>
</dbReference>
<feature type="transmembrane region" description="Helical" evidence="2">
    <location>
        <begin position="526"/>
        <end position="547"/>
    </location>
</feature>
<gene>
    <name evidence="4" type="ORF">OQ273_18145</name>
</gene>
<dbReference type="InterPro" id="IPR036365">
    <property type="entry name" value="PGBD-like_sf"/>
</dbReference>
<dbReference type="Pfam" id="PF01471">
    <property type="entry name" value="PG_binding_1"/>
    <property type="match status" value="1"/>
</dbReference>
<protein>
    <submittedName>
        <fullName evidence="4">Peptidoglycan-binding protein</fullName>
    </submittedName>
</protein>
<dbReference type="RefSeq" id="WP_267992110.1">
    <property type="nucleotide sequence ID" value="NZ_JAPJZI010000001.1"/>
</dbReference>
<dbReference type="SUPFAM" id="SSF47090">
    <property type="entry name" value="PGBD-like"/>
    <property type="match status" value="1"/>
</dbReference>
<reference evidence="4" key="1">
    <citation type="submission" date="2022-11" db="EMBL/GenBank/DDBJ databases">
        <title>Draft genome sequence of Hoeflea poritis E7-10 and Hoeflea prorocentri PM5-8, separated from scleractinian coral Porites lutea and marine dinoflagellate.</title>
        <authorList>
            <person name="Zhang G."/>
            <person name="Wei Q."/>
            <person name="Cai L."/>
        </authorList>
    </citation>
    <scope>NUCLEOTIDE SEQUENCE</scope>
    <source>
        <strain evidence="4">PM5-8</strain>
    </source>
</reference>
<dbReference type="Gene3D" id="1.10.530.10">
    <property type="match status" value="1"/>
</dbReference>
<feature type="compositionally biased region" description="Low complexity" evidence="1">
    <location>
        <begin position="171"/>
        <end position="187"/>
    </location>
</feature>
<dbReference type="SUPFAM" id="SSF53955">
    <property type="entry name" value="Lysozyme-like"/>
    <property type="match status" value="1"/>
</dbReference>
<dbReference type="InterPro" id="IPR002477">
    <property type="entry name" value="Peptidoglycan-bd-like"/>
</dbReference>
<dbReference type="Gene3D" id="1.10.101.10">
    <property type="entry name" value="PGBD-like superfamily/PGBD"/>
    <property type="match status" value="1"/>
</dbReference>
<keyword evidence="2" id="KW-0812">Transmembrane</keyword>
<evidence type="ECO:0000256" key="2">
    <source>
        <dbReference type="SAM" id="Phobius"/>
    </source>
</evidence>
<feature type="compositionally biased region" description="Basic and acidic residues" evidence="1">
    <location>
        <begin position="131"/>
        <end position="145"/>
    </location>
</feature>
<feature type="compositionally biased region" description="Basic and acidic residues" evidence="1">
    <location>
        <begin position="394"/>
        <end position="416"/>
    </location>
</feature>
<evidence type="ECO:0000259" key="3">
    <source>
        <dbReference type="Pfam" id="PF01471"/>
    </source>
</evidence>
<feature type="region of interest" description="Disordered" evidence="1">
    <location>
        <begin position="171"/>
        <end position="193"/>
    </location>
</feature>
<organism evidence="4 5">
    <name type="scientific">Hoeflea prorocentri</name>
    <dbReference type="NCBI Taxonomy" id="1922333"/>
    <lineage>
        <taxon>Bacteria</taxon>
        <taxon>Pseudomonadati</taxon>
        <taxon>Pseudomonadota</taxon>
        <taxon>Alphaproteobacteria</taxon>
        <taxon>Hyphomicrobiales</taxon>
        <taxon>Rhizobiaceae</taxon>
        <taxon>Hoeflea</taxon>
    </lineage>
</organism>
<accession>A0A9X3ULC8</accession>
<name>A0A9X3ULC8_9HYPH</name>
<comment type="caution">
    <text evidence="4">The sequence shown here is derived from an EMBL/GenBank/DDBJ whole genome shotgun (WGS) entry which is preliminary data.</text>
</comment>